<gene>
    <name evidence="1" type="ORF">BS50DRAFT_588267</name>
</gene>
<dbReference type="Proteomes" id="UP000240883">
    <property type="component" value="Unassembled WGS sequence"/>
</dbReference>
<evidence type="ECO:0000313" key="2">
    <source>
        <dbReference type="Proteomes" id="UP000240883"/>
    </source>
</evidence>
<accession>A0A2T2NPB9</accession>
<sequence>MDTEKPSPFDDFLNSLTSIMPPDPPKECPHPKSAVIPLDNDDRTKSICAVCWLPNLIDRYTNLVDYIAYRGGIFRFKRRSEERYSYAVNEYRAMHILLSEVEAHLKKCATNPEVTSNTQFKSLIESALELHAVWQATLRNIPGVFEKWGPAEKVSVRPLSDCPDTVHRYNERKELEQGTALREGKNHVRISNTVEVWSVWGSTSRSHCPLISAEAARPRHRFQRTHRGYATGKWASIDGYEKEDTGCYSKENEKVEC</sequence>
<keyword evidence="2" id="KW-1185">Reference proteome</keyword>
<evidence type="ECO:0000313" key="1">
    <source>
        <dbReference type="EMBL" id="PSN67285.1"/>
    </source>
</evidence>
<organism evidence="1 2">
    <name type="scientific">Corynespora cassiicola Philippines</name>
    <dbReference type="NCBI Taxonomy" id="1448308"/>
    <lineage>
        <taxon>Eukaryota</taxon>
        <taxon>Fungi</taxon>
        <taxon>Dikarya</taxon>
        <taxon>Ascomycota</taxon>
        <taxon>Pezizomycotina</taxon>
        <taxon>Dothideomycetes</taxon>
        <taxon>Pleosporomycetidae</taxon>
        <taxon>Pleosporales</taxon>
        <taxon>Corynesporascaceae</taxon>
        <taxon>Corynespora</taxon>
    </lineage>
</organism>
<protein>
    <submittedName>
        <fullName evidence="1">Uncharacterized protein</fullName>
    </submittedName>
</protein>
<reference evidence="1 2" key="1">
    <citation type="journal article" date="2018" name="Front. Microbiol.">
        <title>Genome-Wide Analysis of Corynespora cassiicola Leaf Fall Disease Putative Effectors.</title>
        <authorList>
            <person name="Lopez D."/>
            <person name="Ribeiro S."/>
            <person name="Label P."/>
            <person name="Fumanal B."/>
            <person name="Venisse J.S."/>
            <person name="Kohler A."/>
            <person name="de Oliveira R.R."/>
            <person name="Labutti K."/>
            <person name="Lipzen A."/>
            <person name="Lail K."/>
            <person name="Bauer D."/>
            <person name="Ohm R.A."/>
            <person name="Barry K.W."/>
            <person name="Spatafora J."/>
            <person name="Grigoriev I.V."/>
            <person name="Martin F.M."/>
            <person name="Pujade-Renaud V."/>
        </authorList>
    </citation>
    <scope>NUCLEOTIDE SEQUENCE [LARGE SCALE GENOMIC DNA]</scope>
    <source>
        <strain evidence="1 2">Philippines</strain>
    </source>
</reference>
<dbReference type="EMBL" id="KZ678135">
    <property type="protein sequence ID" value="PSN67285.1"/>
    <property type="molecule type" value="Genomic_DNA"/>
</dbReference>
<proteinExistence type="predicted"/>
<name>A0A2T2NPB9_CORCC</name>
<dbReference type="AlphaFoldDB" id="A0A2T2NPB9"/>